<evidence type="ECO:0000259" key="6">
    <source>
        <dbReference type="Pfam" id="PF00441"/>
    </source>
</evidence>
<dbReference type="InterPro" id="IPR009100">
    <property type="entry name" value="AcylCoA_DH/oxidase_NM_dom_sf"/>
</dbReference>
<organism evidence="7 8">
    <name type="scientific">Dietzia cercidiphylli</name>
    <dbReference type="NCBI Taxonomy" id="498199"/>
    <lineage>
        <taxon>Bacteria</taxon>
        <taxon>Bacillati</taxon>
        <taxon>Actinomycetota</taxon>
        <taxon>Actinomycetes</taxon>
        <taxon>Mycobacteriales</taxon>
        <taxon>Dietziaceae</taxon>
        <taxon>Dietzia</taxon>
    </lineage>
</organism>
<dbReference type="EMBL" id="BAAAQG010000006">
    <property type="protein sequence ID" value="GAA1704039.1"/>
    <property type="molecule type" value="Genomic_DNA"/>
</dbReference>
<sequence length="393" mass="39709">MNENTSTSETAGNAGNAETVGLEVDEDLESMMAGVLAQFSGPTVDPDAAAAWRALTEVGIGRLTAPEETGGSGAGWAEAATLLRLAAAAGVAVPFAETDLVVGPLRRAAGLDDSSPGTATLAVLGSDGRARRVAWAGATDSVLIVRRSEANRDGAARFEVADVDTGRAEITAGEGISAVPLGDVLPPEGAGWTAVESAAVESAVLRGALARAVQCVGASEGMLESAIAHSTERNQFGRALAKFQSVQNLVVDIAAETVLARAAVDQAVADAMATDLCGPLSGFRVAVARSVASQAVAVAVRNAHQVHGAIGTTHEHTLHRLTLPALQWRGEFGSAAFWEALLTDAAVAGGMDGAWPMVVEGTAVESAAATWLDRVTLGRVGGDGGGHGRAPGV</sequence>
<dbReference type="Gene3D" id="1.20.140.10">
    <property type="entry name" value="Butyryl-CoA Dehydrogenase, subunit A, domain 3"/>
    <property type="match status" value="1"/>
</dbReference>
<evidence type="ECO:0000256" key="1">
    <source>
        <dbReference type="ARBA" id="ARBA00001974"/>
    </source>
</evidence>
<evidence type="ECO:0000256" key="4">
    <source>
        <dbReference type="ARBA" id="ARBA00022827"/>
    </source>
</evidence>
<accession>A0ABN2IFH9</accession>
<dbReference type="InterPro" id="IPR037069">
    <property type="entry name" value="AcylCoA_DH/ox_N_sf"/>
</dbReference>
<protein>
    <submittedName>
        <fullName evidence="7">Acyl-CoA dehydrogenase family protein</fullName>
    </submittedName>
</protein>
<dbReference type="PANTHER" id="PTHR43884">
    <property type="entry name" value="ACYL-COA DEHYDROGENASE"/>
    <property type="match status" value="1"/>
</dbReference>
<comment type="similarity">
    <text evidence="2">Belongs to the acyl-CoA dehydrogenase family.</text>
</comment>
<dbReference type="RefSeq" id="WP_344391268.1">
    <property type="nucleotide sequence ID" value="NZ_BAAAQG010000006.1"/>
</dbReference>
<keyword evidence="3" id="KW-0285">Flavoprotein</keyword>
<dbReference type="SUPFAM" id="SSF47203">
    <property type="entry name" value="Acyl-CoA dehydrogenase C-terminal domain-like"/>
    <property type="match status" value="1"/>
</dbReference>
<reference evidence="7 8" key="1">
    <citation type="journal article" date="2019" name="Int. J. Syst. Evol. Microbiol.">
        <title>The Global Catalogue of Microorganisms (GCM) 10K type strain sequencing project: providing services to taxonomists for standard genome sequencing and annotation.</title>
        <authorList>
            <consortium name="The Broad Institute Genomics Platform"/>
            <consortium name="The Broad Institute Genome Sequencing Center for Infectious Disease"/>
            <person name="Wu L."/>
            <person name="Ma J."/>
        </authorList>
    </citation>
    <scope>NUCLEOTIDE SEQUENCE [LARGE SCALE GENOMIC DNA]</scope>
    <source>
        <strain evidence="7 8">JCM 16002</strain>
    </source>
</reference>
<dbReference type="Proteomes" id="UP001500383">
    <property type="component" value="Unassembled WGS sequence"/>
</dbReference>
<evidence type="ECO:0000313" key="7">
    <source>
        <dbReference type="EMBL" id="GAA1704039.1"/>
    </source>
</evidence>
<evidence type="ECO:0000256" key="5">
    <source>
        <dbReference type="ARBA" id="ARBA00023002"/>
    </source>
</evidence>
<evidence type="ECO:0000256" key="3">
    <source>
        <dbReference type="ARBA" id="ARBA00022630"/>
    </source>
</evidence>
<feature type="domain" description="Acyl-CoA dehydrogenase/oxidase C-terminal" evidence="6">
    <location>
        <begin position="202"/>
        <end position="323"/>
    </location>
</feature>
<keyword evidence="8" id="KW-1185">Reference proteome</keyword>
<dbReference type="InterPro" id="IPR009075">
    <property type="entry name" value="AcylCo_DH/oxidase_C"/>
</dbReference>
<keyword evidence="5" id="KW-0560">Oxidoreductase</keyword>
<comment type="cofactor">
    <cofactor evidence="1">
        <name>FAD</name>
        <dbReference type="ChEBI" id="CHEBI:57692"/>
    </cofactor>
</comment>
<dbReference type="SUPFAM" id="SSF56645">
    <property type="entry name" value="Acyl-CoA dehydrogenase NM domain-like"/>
    <property type="match status" value="1"/>
</dbReference>
<dbReference type="InterPro" id="IPR036250">
    <property type="entry name" value="AcylCo_DH-like_C"/>
</dbReference>
<dbReference type="Pfam" id="PF00441">
    <property type="entry name" value="Acyl-CoA_dh_1"/>
    <property type="match status" value="1"/>
</dbReference>
<dbReference type="PANTHER" id="PTHR43884:SF20">
    <property type="entry name" value="ACYL-COA DEHYDROGENASE FADE28"/>
    <property type="match status" value="1"/>
</dbReference>
<keyword evidence="4" id="KW-0274">FAD</keyword>
<name>A0ABN2IFH9_9ACTN</name>
<comment type="caution">
    <text evidence="7">The sequence shown here is derived from an EMBL/GenBank/DDBJ whole genome shotgun (WGS) entry which is preliminary data.</text>
</comment>
<evidence type="ECO:0000313" key="8">
    <source>
        <dbReference type="Proteomes" id="UP001500383"/>
    </source>
</evidence>
<evidence type="ECO:0000256" key="2">
    <source>
        <dbReference type="ARBA" id="ARBA00009347"/>
    </source>
</evidence>
<dbReference type="Gene3D" id="1.10.540.10">
    <property type="entry name" value="Acyl-CoA dehydrogenase/oxidase, N-terminal domain"/>
    <property type="match status" value="1"/>
</dbReference>
<proteinExistence type="inferred from homology"/>
<gene>
    <name evidence="7" type="ORF">GCM10009831_12090</name>
</gene>